<proteinExistence type="predicted"/>
<feature type="compositionally biased region" description="Basic residues" evidence="1">
    <location>
        <begin position="15"/>
        <end position="24"/>
    </location>
</feature>
<accession>A0A016SET9</accession>
<feature type="region of interest" description="Disordered" evidence="1">
    <location>
        <begin position="1"/>
        <end position="60"/>
    </location>
</feature>
<feature type="compositionally biased region" description="Polar residues" evidence="1">
    <location>
        <begin position="48"/>
        <end position="57"/>
    </location>
</feature>
<evidence type="ECO:0000313" key="3">
    <source>
        <dbReference type="Proteomes" id="UP000024635"/>
    </source>
</evidence>
<organism evidence="2 3">
    <name type="scientific">Ancylostoma ceylanicum</name>
    <dbReference type="NCBI Taxonomy" id="53326"/>
    <lineage>
        <taxon>Eukaryota</taxon>
        <taxon>Metazoa</taxon>
        <taxon>Ecdysozoa</taxon>
        <taxon>Nematoda</taxon>
        <taxon>Chromadorea</taxon>
        <taxon>Rhabditida</taxon>
        <taxon>Rhabditina</taxon>
        <taxon>Rhabditomorpha</taxon>
        <taxon>Strongyloidea</taxon>
        <taxon>Ancylostomatidae</taxon>
        <taxon>Ancylostomatinae</taxon>
        <taxon>Ancylostoma</taxon>
    </lineage>
</organism>
<sequence length="188" mass="20324">MGDYSASPPSDERKVKQRKSKKKGSSPESSLILGSVNQLQQKGELGRTRTSTVQAPQAKQLKSGPLYQRGAIALAEKVKGRKPLKSKSRVRYMQTENSDYLTLGKGFPSFTIGKRSGANSVDNNGNPSAPAGVSSLTFAILYLQFSIVVKRGVRLAMGASRNTCSVGSFRLQPLRVSPDFATTATWIK</sequence>
<dbReference type="Proteomes" id="UP000024635">
    <property type="component" value="Unassembled WGS sequence"/>
</dbReference>
<evidence type="ECO:0000313" key="2">
    <source>
        <dbReference type="EMBL" id="EYB89080.1"/>
    </source>
</evidence>
<gene>
    <name evidence="2" type="primary">Acey_s0237.g3274</name>
    <name evidence="2" type="ORF">Y032_0237g3274</name>
</gene>
<keyword evidence="3" id="KW-1185">Reference proteome</keyword>
<dbReference type="EMBL" id="JARK01001573">
    <property type="protein sequence ID" value="EYB89080.1"/>
    <property type="molecule type" value="Genomic_DNA"/>
</dbReference>
<reference evidence="3" key="1">
    <citation type="journal article" date="2015" name="Nat. Genet.">
        <title>The genome and transcriptome of the zoonotic hookworm Ancylostoma ceylanicum identify infection-specific gene families.</title>
        <authorList>
            <person name="Schwarz E.M."/>
            <person name="Hu Y."/>
            <person name="Antoshechkin I."/>
            <person name="Miller M.M."/>
            <person name="Sternberg P.W."/>
            <person name="Aroian R.V."/>
        </authorList>
    </citation>
    <scope>NUCLEOTIDE SEQUENCE</scope>
    <source>
        <strain evidence="3">HY135</strain>
    </source>
</reference>
<comment type="caution">
    <text evidence="2">The sequence shown here is derived from an EMBL/GenBank/DDBJ whole genome shotgun (WGS) entry which is preliminary data.</text>
</comment>
<evidence type="ECO:0000256" key="1">
    <source>
        <dbReference type="SAM" id="MobiDB-lite"/>
    </source>
</evidence>
<dbReference type="AlphaFoldDB" id="A0A016SET9"/>
<protein>
    <submittedName>
        <fullName evidence="2">Uncharacterized protein</fullName>
    </submittedName>
</protein>
<dbReference type="OrthoDB" id="5867859at2759"/>
<name>A0A016SET9_9BILA</name>